<name>A0AA39JW29_9AGAR</name>
<feature type="region of interest" description="Disordered" evidence="1">
    <location>
        <begin position="131"/>
        <end position="195"/>
    </location>
</feature>
<feature type="compositionally biased region" description="Polar residues" evidence="1">
    <location>
        <begin position="44"/>
        <end position="70"/>
    </location>
</feature>
<comment type="caution">
    <text evidence="2">The sequence shown here is derived from an EMBL/GenBank/DDBJ whole genome shotgun (WGS) entry which is preliminary data.</text>
</comment>
<sequence>MAGANYMGGKKNAAKVRSRDAAGRQQKRFFGRQRLNLLSKRRSINSPTSRNQPQPSISLAHVKQNSTLSLSPRGYIPSPSKPRKSKRDGPSSASSSSKVLEALDTSEPMFLRAAMNQILELPDLAGLSTYKKRKRTSDVSSPGARRSKRVKTEPSPEKDEEELSFGSQNDQLCDSPDASLRDIYHDPDEDEYDDDELDDAFFQGHLGSHTASSSIQSFPILAPSQKMPHIPMPNDVVQETSSFGTLAVTSSLQTSFSGNIFDYDDPWTAVGVILGLQSAPNTPAKDVDDTSVLAEQPRPPTLARKRRRARLAAYSSDQASSEGIPVASSHSSDNVPPPHADEDDFHSQSDDFHFGEDESDNDHDSDDEDTHDVPARVHQNSSPSMLRLESHLPSAYFSSSNNYFNNLAGSPVAHEGNDVDPLVDHNSLLDGYTSDCHSQPVVGGEEDYADPEDPDEYTFFETSSWAILDADQCVEGPIPANYRSGLPSHGSLHRQDLITTKQPNGVSPRYRSPPSVTAQFNVHKDDLHVAQYASSNASASSSRHSRARGSPCTSHRSPANSPLCLLGDAQLTALPITIKINMPSSDSLAHYSQVAEDPEPAVEPTPAPELTHETFSADKAIHSAHSPALICSDESVEVLAPQSFAGICLFSRDDFLEEPDSDD</sequence>
<proteinExistence type="predicted"/>
<feature type="compositionally biased region" description="Basic and acidic residues" evidence="1">
    <location>
        <begin position="345"/>
        <end position="356"/>
    </location>
</feature>
<protein>
    <submittedName>
        <fullName evidence="2">Uncharacterized protein</fullName>
    </submittedName>
</protein>
<feature type="region of interest" description="Disordered" evidence="1">
    <location>
        <begin position="534"/>
        <end position="559"/>
    </location>
</feature>
<accession>A0AA39JW29</accession>
<organism evidence="2 3">
    <name type="scientific">Armillaria borealis</name>
    <dbReference type="NCBI Taxonomy" id="47425"/>
    <lineage>
        <taxon>Eukaryota</taxon>
        <taxon>Fungi</taxon>
        <taxon>Dikarya</taxon>
        <taxon>Basidiomycota</taxon>
        <taxon>Agaricomycotina</taxon>
        <taxon>Agaricomycetes</taxon>
        <taxon>Agaricomycetidae</taxon>
        <taxon>Agaricales</taxon>
        <taxon>Marasmiineae</taxon>
        <taxon>Physalacriaceae</taxon>
        <taxon>Armillaria</taxon>
    </lineage>
</organism>
<feature type="compositionally biased region" description="Acidic residues" evidence="1">
    <location>
        <begin position="357"/>
        <end position="370"/>
    </location>
</feature>
<dbReference type="Proteomes" id="UP001175226">
    <property type="component" value="Unassembled WGS sequence"/>
</dbReference>
<keyword evidence="3" id="KW-1185">Reference proteome</keyword>
<evidence type="ECO:0000313" key="2">
    <source>
        <dbReference type="EMBL" id="KAK0449879.1"/>
    </source>
</evidence>
<evidence type="ECO:0000313" key="3">
    <source>
        <dbReference type="Proteomes" id="UP001175226"/>
    </source>
</evidence>
<dbReference type="EMBL" id="JAUEPT010000007">
    <property type="protein sequence ID" value="KAK0449879.1"/>
    <property type="molecule type" value="Genomic_DNA"/>
</dbReference>
<feature type="region of interest" description="Disordered" evidence="1">
    <location>
        <begin position="1"/>
        <end position="101"/>
    </location>
</feature>
<reference evidence="2" key="1">
    <citation type="submission" date="2023-06" db="EMBL/GenBank/DDBJ databases">
        <authorList>
            <consortium name="Lawrence Berkeley National Laboratory"/>
            <person name="Ahrendt S."/>
            <person name="Sahu N."/>
            <person name="Indic B."/>
            <person name="Wong-Bajracharya J."/>
            <person name="Merenyi Z."/>
            <person name="Ke H.-M."/>
            <person name="Monk M."/>
            <person name="Kocsube S."/>
            <person name="Drula E."/>
            <person name="Lipzen A."/>
            <person name="Balint B."/>
            <person name="Henrissat B."/>
            <person name="Andreopoulos B."/>
            <person name="Martin F.M."/>
            <person name="Harder C.B."/>
            <person name="Rigling D."/>
            <person name="Ford K.L."/>
            <person name="Foster G.D."/>
            <person name="Pangilinan J."/>
            <person name="Papanicolaou A."/>
            <person name="Barry K."/>
            <person name="LaButti K."/>
            <person name="Viragh M."/>
            <person name="Koriabine M."/>
            <person name="Yan M."/>
            <person name="Riley R."/>
            <person name="Champramary S."/>
            <person name="Plett K.L."/>
            <person name="Tsai I.J."/>
            <person name="Slot J."/>
            <person name="Sipos G."/>
            <person name="Plett J."/>
            <person name="Nagy L.G."/>
            <person name="Grigoriev I.V."/>
        </authorList>
    </citation>
    <scope>NUCLEOTIDE SEQUENCE</scope>
    <source>
        <strain evidence="2">FPL87.14</strain>
    </source>
</reference>
<evidence type="ECO:0000256" key="1">
    <source>
        <dbReference type="SAM" id="MobiDB-lite"/>
    </source>
</evidence>
<gene>
    <name evidence="2" type="ORF">EV421DRAFT_1777424</name>
</gene>
<feature type="region of interest" description="Disordered" evidence="1">
    <location>
        <begin position="281"/>
        <end position="383"/>
    </location>
</feature>
<dbReference type="AlphaFoldDB" id="A0AA39JW29"/>